<evidence type="ECO:0000313" key="3">
    <source>
        <dbReference type="Proteomes" id="UP000030832"/>
    </source>
</evidence>
<keyword evidence="3" id="KW-1185">Reference proteome</keyword>
<sequence>MKWYVVPFLMVALIGVCLPVQAAGTELMTAFSLRVTVVENDVIYEWEYDSPNHYEYEQGEHVVKGAEAKKKVEELVEELKLDEHAEVDDLVKRLKNSSHPDIERLDIRYMNQDSKLFTWVWKA</sequence>
<name>A0A0B0IGW0_9BACI</name>
<feature type="signal peptide" evidence="1">
    <location>
        <begin position="1"/>
        <end position="22"/>
    </location>
</feature>
<evidence type="ECO:0000313" key="2">
    <source>
        <dbReference type="EMBL" id="KHF39294.1"/>
    </source>
</evidence>
<dbReference type="EMBL" id="JRJU01000021">
    <property type="protein sequence ID" value="KHF39294.1"/>
    <property type="molecule type" value="Genomic_DNA"/>
</dbReference>
<dbReference type="AlphaFoldDB" id="A0A0B0IGW0"/>
<gene>
    <name evidence="2" type="ORF">LQ50_16490</name>
</gene>
<dbReference type="Proteomes" id="UP000030832">
    <property type="component" value="Unassembled WGS sequence"/>
</dbReference>
<proteinExistence type="predicted"/>
<dbReference type="eggNOG" id="ENOG5030D4H">
    <property type="taxonomic scope" value="Bacteria"/>
</dbReference>
<accession>A0A0B0IGW0</accession>
<feature type="chain" id="PRO_5002055468" evidence="1">
    <location>
        <begin position="23"/>
        <end position="123"/>
    </location>
</feature>
<protein>
    <submittedName>
        <fullName evidence="2">Uncharacterized protein</fullName>
    </submittedName>
</protein>
<reference evidence="2 3" key="1">
    <citation type="submission" date="2014-09" db="EMBL/GenBank/DDBJ databases">
        <title>Genome sequencing and annotation of Bacillus Okhensis strain Kh10-101T.</title>
        <authorList>
            <person name="Prakash J.S."/>
        </authorList>
    </citation>
    <scope>NUCLEOTIDE SEQUENCE [LARGE SCALE GENOMIC DNA]</scope>
    <source>
        <strain evidence="3">Kh10-101T</strain>
    </source>
</reference>
<comment type="caution">
    <text evidence="2">The sequence shown here is derived from an EMBL/GenBank/DDBJ whole genome shotgun (WGS) entry which is preliminary data.</text>
</comment>
<keyword evidence="1" id="KW-0732">Signal</keyword>
<organism evidence="2 3">
    <name type="scientific">Halalkalibacter okhensis</name>
    <dbReference type="NCBI Taxonomy" id="333138"/>
    <lineage>
        <taxon>Bacteria</taxon>
        <taxon>Bacillati</taxon>
        <taxon>Bacillota</taxon>
        <taxon>Bacilli</taxon>
        <taxon>Bacillales</taxon>
        <taxon>Bacillaceae</taxon>
        <taxon>Halalkalibacter</taxon>
    </lineage>
</organism>
<evidence type="ECO:0000256" key="1">
    <source>
        <dbReference type="SAM" id="SignalP"/>
    </source>
</evidence>